<keyword evidence="2" id="KW-0472">Membrane</keyword>
<dbReference type="Proteomes" id="UP000027647">
    <property type="component" value="Unassembled WGS sequence"/>
</dbReference>
<comment type="similarity">
    <text evidence="1">Belongs to the sodium:galactoside symporter (TC 2.A.2) family.</text>
</comment>
<feature type="transmembrane region" description="Helical" evidence="2">
    <location>
        <begin position="351"/>
        <end position="378"/>
    </location>
</feature>
<dbReference type="PANTHER" id="PTHR11328:SF28">
    <property type="entry name" value="MAJOR FACILITATOR SUPERFAMILY DOMAIN-CONTAINING PROTEIN 12"/>
    <property type="match status" value="1"/>
</dbReference>
<gene>
    <name evidence="3" type="ORF">EH31_05740</name>
</gene>
<dbReference type="InterPro" id="IPR039672">
    <property type="entry name" value="MFS_2"/>
</dbReference>
<evidence type="ECO:0000256" key="1">
    <source>
        <dbReference type="ARBA" id="ARBA00009617"/>
    </source>
</evidence>
<reference evidence="3 4" key="1">
    <citation type="submission" date="2014-04" db="EMBL/GenBank/DDBJ databases">
        <title>A comprehensive comparison of genomes of Erythrobacter spp. strains.</title>
        <authorList>
            <person name="Zheng Q."/>
        </authorList>
    </citation>
    <scope>NUCLEOTIDE SEQUENCE [LARGE SCALE GENOMIC DNA]</scope>
    <source>
        <strain evidence="3 4">DSM 6997</strain>
    </source>
</reference>
<feature type="transmembrane region" description="Helical" evidence="2">
    <location>
        <begin position="157"/>
        <end position="176"/>
    </location>
</feature>
<feature type="transmembrane region" description="Helical" evidence="2">
    <location>
        <begin position="317"/>
        <end position="339"/>
    </location>
</feature>
<feature type="transmembrane region" description="Helical" evidence="2">
    <location>
        <begin position="434"/>
        <end position="458"/>
    </location>
</feature>
<dbReference type="InterPro" id="IPR036259">
    <property type="entry name" value="MFS_trans_sf"/>
</dbReference>
<keyword evidence="2" id="KW-0812">Transmembrane</keyword>
<proteinExistence type="inferred from homology"/>
<feature type="transmembrane region" description="Helical" evidence="2">
    <location>
        <begin position="239"/>
        <end position="263"/>
    </location>
</feature>
<keyword evidence="2" id="KW-1133">Transmembrane helix</keyword>
<feature type="transmembrane region" description="Helical" evidence="2">
    <location>
        <begin position="85"/>
        <end position="103"/>
    </location>
</feature>
<sequence length="479" mass="52281">MQSAIQGPIPTKFKLIHGFGAVAFGVKDIGFQFFLLFYYSQVMGMDASLVSLALLCALLIDAVVDPILGNLSDRTYTKWGRRLPWLYAAPVPLAFAWVVLWSAPGGSVPTFWELLGIAVVVRVLLSCCEVPSASLIPEITADYDERTTLFRFRYIEGWLGGILMLTLSYTIFLAGENGQLNREGYQDFAIFGGILMVVSVIGSALGQHKVLARLPEVKPEPFTLKACFSEITEAFKERAFLIFAAGALTAYVNQGISFSLTPYVTAYIWRLDTVVIPGLPESITALSLYPLILAISAFAMFFLVGPMHARYGKPVSAALAALGTAVFTLLPYMALYFGFWPPLDTLVSAAILYAMLLVGNTLSIVTLISASSMLAEIVEAYLERTGRRAEGAFYSGNWLVQKCATGLGIFITGQFLTAIQFATDAKPGEVPEAVIGNLVLFYALGTAALLANSAYWLWRFPITRQEHEARVQRLSKSAA</sequence>
<accession>A0A074MJZ3</accession>
<feature type="transmembrane region" description="Helical" evidence="2">
    <location>
        <begin position="283"/>
        <end position="305"/>
    </location>
</feature>
<feature type="transmembrane region" description="Helical" evidence="2">
    <location>
        <begin position="115"/>
        <end position="136"/>
    </location>
</feature>
<dbReference type="AlphaFoldDB" id="A0A074MJZ3"/>
<dbReference type="Gene3D" id="1.20.1250.20">
    <property type="entry name" value="MFS general substrate transporter like domains"/>
    <property type="match status" value="1"/>
</dbReference>
<dbReference type="GO" id="GO:0005886">
    <property type="term" value="C:plasma membrane"/>
    <property type="evidence" value="ECO:0007669"/>
    <property type="project" value="TreeGrafter"/>
</dbReference>
<dbReference type="PANTHER" id="PTHR11328">
    <property type="entry name" value="MAJOR FACILITATOR SUPERFAMILY DOMAIN-CONTAINING PROTEIN"/>
    <property type="match status" value="1"/>
</dbReference>
<protein>
    <submittedName>
        <fullName evidence="3">Sugar transporter</fullName>
    </submittedName>
</protein>
<dbReference type="GO" id="GO:0008643">
    <property type="term" value="P:carbohydrate transport"/>
    <property type="evidence" value="ECO:0007669"/>
    <property type="project" value="InterPro"/>
</dbReference>
<dbReference type="STRING" id="1044.EH31_05740"/>
<dbReference type="RefSeq" id="WP_034958552.1">
    <property type="nucleotide sequence ID" value="NZ_JMIW01000001.1"/>
</dbReference>
<dbReference type="OrthoDB" id="9764596at2"/>
<evidence type="ECO:0000313" key="4">
    <source>
        <dbReference type="Proteomes" id="UP000027647"/>
    </source>
</evidence>
<keyword evidence="3" id="KW-0813">Transport</keyword>
<comment type="caution">
    <text evidence="3">The sequence shown here is derived from an EMBL/GenBank/DDBJ whole genome shotgun (WGS) entry which is preliminary data.</text>
</comment>
<keyword evidence="3" id="KW-0762">Sugar transport</keyword>
<feature type="transmembrane region" description="Helical" evidence="2">
    <location>
        <begin position="45"/>
        <end position="64"/>
    </location>
</feature>
<evidence type="ECO:0000256" key="2">
    <source>
        <dbReference type="SAM" id="Phobius"/>
    </source>
</evidence>
<evidence type="ECO:0000313" key="3">
    <source>
        <dbReference type="EMBL" id="KEO92168.1"/>
    </source>
</evidence>
<dbReference type="EMBL" id="JMIW01000001">
    <property type="protein sequence ID" value="KEO92168.1"/>
    <property type="molecule type" value="Genomic_DNA"/>
</dbReference>
<feature type="transmembrane region" description="Helical" evidence="2">
    <location>
        <begin position="188"/>
        <end position="206"/>
    </location>
</feature>
<dbReference type="SUPFAM" id="SSF103473">
    <property type="entry name" value="MFS general substrate transporter"/>
    <property type="match status" value="1"/>
</dbReference>
<dbReference type="Pfam" id="PF13347">
    <property type="entry name" value="MFS_2"/>
    <property type="match status" value="1"/>
</dbReference>
<organism evidence="3 4">
    <name type="scientific">Erythrobacter longus</name>
    <dbReference type="NCBI Taxonomy" id="1044"/>
    <lineage>
        <taxon>Bacteria</taxon>
        <taxon>Pseudomonadati</taxon>
        <taxon>Pseudomonadota</taxon>
        <taxon>Alphaproteobacteria</taxon>
        <taxon>Sphingomonadales</taxon>
        <taxon>Erythrobacteraceae</taxon>
        <taxon>Erythrobacter/Porphyrobacter group</taxon>
        <taxon>Erythrobacter</taxon>
    </lineage>
</organism>
<dbReference type="GO" id="GO:0015293">
    <property type="term" value="F:symporter activity"/>
    <property type="evidence" value="ECO:0007669"/>
    <property type="project" value="InterPro"/>
</dbReference>
<dbReference type="eggNOG" id="COG2211">
    <property type="taxonomic scope" value="Bacteria"/>
</dbReference>
<keyword evidence="4" id="KW-1185">Reference proteome</keyword>
<feature type="transmembrane region" description="Helical" evidence="2">
    <location>
        <begin position="399"/>
        <end position="422"/>
    </location>
</feature>
<name>A0A074MJZ3_ERYLO</name>
<feature type="transmembrane region" description="Helical" evidence="2">
    <location>
        <begin position="15"/>
        <end position="39"/>
    </location>
</feature>